<evidence type="ECO:0000256" key="9">
    <source>
        <dbReference type="ARBA" id="ARBA00022840"/>
    </source>
</evidence>
<evidence type="ECO:0000259" key="18">
    <source>
        <dbReference type="PROSITE" id="PS50011"/>
    </source>
</evidence>
<dbReference type="InterPro" id="IPR052232">
    <property type="entry name" value="RLK_Ser/Thr-Kinase"/>
</dbReference>
<evidence type="ECO:0000256" key="7">
    <source>
        <dbReference type="ARBA" id="ARBA00022741"/>
    </source>
</evidence>
<keyword evidence="3 15" id="KW-0723">Serine/threonine-protein kinase</keyword>
<accession>A0AAP0C796</accession>
<evidence type="ECO:0000256" key="8">
    <source>
        <dbReference type="ARBA" id="ARBA00022777"/>
    </source>
</evidence>
<comment type="catalytic activity">
    <reaction evidence="13">
        <text>L-seryl-[protein] + ATP = O-phospho-L-seryl-[protein] + ADP + H(+)</text>
        <dbReference type="Rhea" id="RHEA:17989"/>
        <dbReference type="Rhea" id="RHEA-COMP:9863"/>
        <dbReference type="Rhea" id="RHEA-COMP:11604"/>
        <dbReference type="ChEBI" id="CHEBI:15378"/>
        <dbReference type="ChEBI" id="CHEBI:29999"/>
        <dbReference type="ChEBI" id="CHEBI:30616"/>
        <dbReference type="ChEBI" id="CHEBI:83421"/>
        <dbReference type="ChEBI" id="CHEBI:456216"/>
        <dbReference type="EC" id="2.7.11.1"/>
    </reaction>
</comment>
<keyword evidence="4" id="KW-0597">Phosphoprotein</keyword>
<dbReference type="FunFam" id="3.30.200.20:FF:000173">
    <property type="entry name" value="Probable serine/threonine-protein kinase At1g01540"/>
    <property type="match status" value="1"/>
</dbReference>
<dbReference type="EC" id="2.7.11.1" evidence="2"/>
<dbReference type="Gene3D" id="1.10.510.10">
    <property type="entry name" value="Transferase(Phosphotransferase) domain 1"/>
    <property type="match status" value="1"/>
</dbReference>
<keyword evidence="6 17" id="KW-0812">Transmembrane</keyword>
<sequence length="478" mass="53110">MTLYDKAFMNMELSKPTSIFGLRLQVVVGIFAGAIIVLVLFLLSICITARRRNSTSNKRKRNFENSQTLTLAEAKDVQEIVHHESSAAVDRRPPVAEIQIDIGKSEHRVVFSDRQSSGESRGTSVETASYGGGGGGSGVSSLPEVSHLGWGRWYTLRELEAATNGLSDENVIGEGGYGIVYSGVLGDDTRVAVKNLLNNRGQAEREFKVEVDAIGRVRHKNLVRLLGYCVEGAYRMLVYEYVDNGNLEQWLHGEVGDVSPLTWPIRMNIILATAKGLAYLHEGLEPKVVHRDIKSSNILIDRQWNSKVSDFGLAKLLNAENSYVTTRVMGTFGYVAPEYACTGMLNEKSDVYSFGVLIMEIVSGRSPVDYARPQGEVNLVEWLKTMVGNRRSEHVVDPKLPKMPSSKALKRILLVALRCVDPDAQKRPKMGHVIHMLEADDLLFHDVTNFSCSFLFHKIWSGMPQGNIPIEVMIKKTT</sequence>
<comment type="catalytic activity">
    <reaction evidence="12">
        <text>L-threonyl-[protein] + ATP = O-phospho-L-threonyl-[protein] + ADP + H(+)</text>
        <dbReference type="Rhea" id="RHEA:46608"/>
        <dbReference type="Rhea" id="RHEA-COMP:11060"/>
        <dbReference type="Rhea" id="RHEA-COMP:11605"/>
        <dbReference type="ChEBI" id="CHEBI:15378"/>
        <dbReference type="ChEBI" id="CHEBI:30013"/>
        <dbReference type="ChEBI" id="CHEBI:30616"/>
        <dbReference type="ChEBI" id="CHEBI:61977"/>
        <dbReference type="ChEBI" id="CHEBI:456216"/>
        <dbReference type="EC" id="2.7.11.1"/>
    </reaction>
</comment>
<dbReference type="CDD" id="cd14066">
    <property type="entry name" value="STKc_IRAK"/>
    <property type="match status" value="1"/>
</dbReference>
<dbReference type="EMBL" id="JBCNJP010000027">
    <property type="protein sequence ID" value="KAK9051446.1"/>
    <property type="molecule type" value="Genomic_DNA"/>
</dbReference>
<evidence type="ECO:0000256" key="12">
    <source>
        <dbReference type="ARBA" id="ARBA00047899"/>
    </source>
</evidence>
<dbReference type="SMART" id="SM00220">
    <property type="entry name" value="S_TKc"/>
    <property type="match status" value="1"/>
</dbReference>
<organism evidence="19 20">
    <name type="scientific">Deinandra increscens subsp. villosa</name>
    <dbReference type="NCBI Taxonomy" id="3103831"/>
    <lineage>
        <taxon>Eukaryota</taxon>
        <taxon>Viridiplantae</taxon>
        <taxon>Streptophyta</taxon>
        <taxon>Embryophyta</taxon>
        <taxon>Tracheophyta</taxon>
        <taxon>Spermatophyta</taxon>
        <taxon>Magnoliopsida</taxon>
        <taxon>eudicotyledons</taxon>
        <taxon>Gunneridae</taxon>
        <taxon>Pentapetalae</taxon>
        <taxon>asterids</taxon>
        <taxon>campanulids</taxon>
        <taxon>Asterales</taxon>
        <taxon>Asteraceae</taxon>
        <taxon>Asteroideae</taxon>
        <taxon>Heliantheae alliance</taxon>
        <taxon>Madieae</taxon>
        <taxon>Madiinae</taxon>
        <taxon>Deinandra</taxon>
    </lineage>
</organism>
<evidence type="ECO:0000256" key="4">
    <source>
        <dbReference type="ARBA" id="ARBA00022553"/>
    </source>
</evidence>
<dbReference type="AlphaFoldDB" id="A0AAP0C796"/>
<dbReference type="GO" id="GO:0004674">
    <property type="term" value="F:protein serine/threonine kinase activity"/>
    <property type="evidence" value="ECO:0007669"/>
    <property type="project" value="UniProtKB-KW"/>
</dbReference>
<comment type="caution">
    <text evidence="19">The sequence shown here is derived from an EMBL/GenBank/DDBJ whole genome shotgun (WGS) entry which is preliminary data.</text>
</comment>
<proteinExistence type="inferred from homology"/>
<dbReference type="FunFam" id="1.10.510.10:FF:000035">
    <property type="entry name" value="Putative receptor-like serine/threonine-protein kinase"/>
    <property type="match status" value="1"/>
</dbReference>
<evidence type="ECO:0000256" key="10">
    <source>
        <dbReference type="ARBA" id="ARBA00022989"/>
    </source>
</evidence>
<dbReference type="Proteomes" id="UP001408789">
    <property type="component" value="Unassembled WGS sequence"/>
</dbReference>
<keyword evidence="5" id="KW-0808">Transferase</keyword>
<keyword evidence="9 14" id="KW-0067">ATP-binding</keyword>
<comment type="similarity">
    <text evidence="15">Belongs to the protein kinase superfamily.</text>
</comment>
<keyword evidence="7 14" id="KW-0547">Nucleotide-binding</keyword>
<dbReference type="InterPro" id="IPR011009">
    <property type="entry name" value="Kinase-like_dom_sf"/>
</dbReference>
<evidence type="ECO:0000313" key="19">
    <source>
        <dbReference type="EMBL" id="KAK9051446.1"/>
    </source>
</evidence>
<dbReference type="Gene3D" id="3.30.200.20">
    <property type="entry name" value="Phosphorylase Kinase, domain 1"/>
    <property type="match status" value="1"/>
</dbReference>
<feature type="compositionally biased region" description="Polar residues" evidence="16">
    <location>
        <begin position="113"/>
        <end position="127"/>
    </location>
</feature>
<dbReference type="PROSITE" id="PS00108">
    <property type="entry name" value="PROTEIN_KINASE_ST"/>
    <property type="match status" value="1"/>
</dbReference>
<dbReference type="InterPro" id="IPR001245">
    <property type="entry name" value="Ser-Thr/Tyr_kinase_cat_dom"/>
</dbReference>
<dbReference type="GO" id="GO:0016020">
    <property type="term" value="C:membrane"/>
    <property type="evidence" value="ECO:0007669"/>
    <property type="project" value="UniProtKB-SubCell"/>
</dbReference>
<protein>
    <recommendedName>
        <fullName evidence="2">non-specific serine/threonine protein kinase</fullName>
        <ecNumber evidence="2">2.7.11.1</ecNumber>
    </recommendedName>
</protein>
<reference evidence="19 20" key="1">
    <citation type="submission" date="2024-04" db="EMBL/GenBank/DDBJ databases">
        <title>The reference genome of an endangered Asteraceae, Deinandra increscens subsp. villosa, native to the Central Coast of California.</title>
        <authorList>
            <person name="Guilliams M."/>
            <person name="Hasenstab-Lehman K."/>
            <person name="Meyer R."/>
            <person name="Mcevoy S."/>
        </authorList>
    </citation>
    <scope>NUCLEOTIDE SEQUENCE [LARGE SCALE GENOMIC DNA]</scope>
    <source>
        <tissue evidence="19">Leaf</tissue>
    </source>
</reference>
<keyword evidence="20" id="KW-1185">Reference proteome</keyword>
<evidence type="ECO:0000256" key="5">
    <source>
        <dbReference type="ARBA" id="ARBA00022679"/>
    </source>
</evidence>
<evidence type="ECO:0000256" key="14">
    <source>
        <dbReference type="PROSITE-ProRule" id="PRU10141"/>
    </source>
</evidence>
<dbReference type="PANTHER" id="PTHR47984">
    <property type="entry name" value="OS01G0323000 PROTEIN"/>
    <property type="match status" value="1"/>
</dbReference>
<keyword evidence="10 17" id="KW-1133">Transmembrane helix</keyword>
<gene>
    <name evidence="19" type="ORF">SSX86_028073</name>
</gene>
<evidence type="ECO:0000256" key="15">
    <source>
        <dbReference type="RuleBase" id="RU000304"/>
    </source>
</evidence>
<feature type="region of interest" description="Disordered" evidence="16">
    <location>
        <begin position="112"/>
        <end position="138"/>
    </location>
</feature>
<feature type="binding site" evidence="14">
    <location>
        <position position="194"/>
    </location>
    <ligand>
        <name>ATP</name>
        <dbReference type="ChEBI" id="CHEBI:30616"/>
    </ligand>
</feature>
<name>A0AAP0C796_9ASTR</name>
<dbReference type="GO" id="GO:0005524">
    <property type="term" value="F:ATP binding"/>
    <property type="evidence" value="ECO:0007669"/>
    <property type="project" value="UniProtKB-UniRule"/>
</dbReference>
<feature type="transmembrane region" description="Helical" evidence="17">
    <location>
        <begin position="20"/>
        <end position="49"/>
    </location>
</feature>
<evidence type="ECO:0000256" key="16">
    <source>
        <dbReference type="SAM" id="MobiDB-lite"/>
    </source>
</evidence>
<keyword evidence="8" id="KW-0418">Kinase</keyword>
<evidence type="ECO:0000256" key="2">
    <source>
        <dbReference type="ARBA" id="ARBA00012513"/>
    </source>
</evidence>
<comment type="subcellular location">
    <subcellularLocation>
        <location evidence="1">Membrane</location>
        <topology evidence="1">Single-pass membrane protein</topology>
    </subcellularLocation>
</comment>
<evidence type="ECO:0000256" key="3">
    <source>
        <dbReference type="ARBA" id="ARBA00022527"/>
    </source>
</evidence>
<keyword evidence="11 17" id="KW-0472">Membrane</keyword>
<feature type="domain" description="Protein kinase" evidence="18">
    <location>
        <begin position="166"/>
        <end position="443"/>
    </location>
</feature>
<dbReference type="InterPro" id="IPR017441">
    <property type="entry name" value="Protein_kinase_ATP_BS"/>
</dbReference>
<dbReference type="PANTHER" id="PTHR47984:SF22">
    <property type="entry name" value="OS03G0125600 PROTEIN"/>
    <property type="match status" value="1"/>
</dbReference>
<evidence type="ECO:0000256" key="17">
    <source>
        <dbReference type="SAM" id="Phobius"/>
    </source>
</evidence>
<dbReference type="PROSITE" id="PS50011">
    <property type="entry name" value="PROTEIN_KINASE_DOM"/>
    <property type="match status" value="1"/>
</dbReference>
<evidence type="ECO:0000313" key="20">
    <source>
        <dbReference type="Proteomes" id="UP001408789"/>
    </source>
</evidence>
<dbReference type="InterPro" id="IPR000719">
    <property type="entry name" value="Prot_kinase_dom"/>
</dbReference>
<dbReference type="SUPFAM" id="SSF56112">
    <property type="entry name" value="Protein kinase-like (PK-like)"/>
    <property type="match status" value="1"/>
</dbReference>
<evidence type="ECO:0000256" key="11">
    <source>
        <dbReference type="ARBA" id="ARBA00023136"/>
    </source>
</evidence>
<dbReference type="Pfam" id="PF07714">
    <property type="entry name" value="PK_Tyr_Ser-Thr"/>
    <property type="match status" value="1"/>
</dbReference>
<evidence type="ECO:0000256" key="6">
    <source>
        <dbReference type="ARBA" id="ARBA00022692"/>
    </source>
</evidence>
<dbReference type="InterPro" id="IPR008271">
    <property type="entry name" value="Ser/Thr_kinase_AS"/>
</dbReference>
<dbReference type="PROSITE" id="PS00107">
    <property type="entry name" value="PROTEIN_KINASE_ATP"/>
    <property type="match status" value="1"/>
</dbReference>
<evidence type="ECO:0000256" key="13">
    <source>
        <dbReference type="ARBA" id="ARBA00048679"/>
    </source>
</evidence>
<evidence type="ECO:0000256" key="1">
    <source>
        <dbReference type="ARBA" id="ARBA00004167"/>
    </source>
</evidence>